<sequence length="588" mass="66936">MEALKRTDNTDQNKQTGLMERDPRTAWWTQGRFGMFIHWGLYAVPAQGEWFMYASRTPVREYENLAEQFNPTEFNAQAWVALAKEAGMRYIVITAKHHDGFAMYRSKADAFNIADATPFGRDPLKELAEACEEAGVVLCFYYSHVIDWHHPHALHKEHNNTWDYKLEEKRFQEYWEGKAKPQIKELLTEYGRVGLLWFDTAGGLSEEDSKDIVRHVQSLQPDCLINSRVSHYMGMGDFVSKGDNEIGMSGEDARPWETPMTLNQSWGYTTKDQVWKTADTLIRKLVNVIGKGGNLLLNVGPTPQGTIPELSAERLREVGEWTRRNAEAVYGTDGSPFPLEPEWGAMTTKPGRVYLHIHNGAWTERSLRLTGIRNKVLRAYALADVSQTNLSCEQFYDEPLDLHILQIQLPSQPTDQYVSVIALELEGENDFDRTLTQLPDGVFQLEVPYAQVRLVREADAAAGTAPFRSAEWNFKLVKPGTYELLLVSFKRHDQDWESLYPEPIVLESEGQAIAKEPGEDMADLDSPSCQHPYTAVVSRLGTFTWKDTGIKTLILGSSRLKDPAPQFTEIWHADPVKLRALRLVRLED</sequence>
<comment type="caution">
    <text evidence="9">The sequence shown here is derived from an EMBL/GenBank/DDBJ whole genome shotgun (WGS) entry which is preliminary data.</text>
</comment>
<name>A0ABU6PYS6_9BACL</name>
<feature type="domain" description="Glycoside hydrolase family 29 N-terminal" evidence="8">
    <location>
        <begin position="10"/>
        <end position="327"/>
    </location>
</feature>
<dbReference type="PANTHER" id="PTHR10030:SF37">
    <property type="entry name" value="ALPHA-L-FUCOSIDASE-RELATED"/>
    <property type="match status" value="1"/>
</dbReference>
<evidence type="ECO:0000256" key="7">
    <source>
        <dbReference type="SAM" id="MobiDB-lite"/>
    </source>
</evidence>
<evidence type="ECO:0000259" key="8">
    <source>
        <dbReference type="Pfam" id="PF01120"/>
    </source>
</evidence>
<evidence type="ECO:0000256" key="3">
    <source>
        <dbReference type="ARBA" id="ARBA00012662"/>
    </source>
</evidence>
<evidence type="ECO:0000256" key="1">
    <source>
        <dbReference type="ARBA" id="ARBA00004071"/>
    </source>
</evidence>
<evidence type="ECO:0000313" key="10">
    <source>
        <dbReference type="Proteomes" id="UP001343257"/>
    </source>
</evidence>
<organism evidence="9 10">
    <name type="scientific">Paenibacillus chibensis</name>
    <dbReference type="NCBI Taxonomy" id="59846"/>
    <lineage>
        <taxon>Bacteria</taxon>
        <taxon>Bacillati</taxon>
        <taxon>Bacillota</taxon>
        <taxon>Bacilli</taxon>
        <taxon>Bacillales</taxon>
        <taxon>Paenibacillaceae</taxon>
        <taxon>Paenibacillus</taxon>
    </lineage>
</organism>
<keyword evidence="4" id="KW-0732">Signal</keyword>
<keyword evidence="10" id="KW-1185">Reference proteome</keyword>
<dbReference type="EC" id="3.2.1.51" evidence="3"/>
<comment type="similarity">
    <text evidence="2">Belongs to the glycosyl hydrolase 29 family.</text>
</comment>
<feature type="compositionally biased region" description="Basic and acidic residues" evidence="7">
    <location>
        <begin position="1"/>
        <end position="11"/>
    </location>
</feature>
<evidence type="ECO:0000256" key="5">
    <source>
        <dbReference type="ARBA" id="ARBA00022801"/>
    </source>
</evidence>
<dbReference type="PRINTS" id="PR00741">
    <property type="entry name" value="GLHYDRLASE29"/>
</dbReference>
<dbReference type="SMART" id="SM00812">
    <property type="entry name" value="Alpha_L_fucos"/>
    <property type="match status" value="1"/>
</dbReference>
<dbReference type="Proteomes" id="UP001343257">
    <property type="component" value="Unassembled WGS sequence"/>
</dbReference>
<dbReference type="SUPFAM" id="SSF51445">
    <property type="entry name" value="(Trans)glycosidases"/>
    <property type="match status" value="1"/>
</dbReference>
<dbReference type="PANTHER" id="PTHR10030">
    <property type="entry name" value="ALPHA-L-FUCOSIDASE"/>
    <property type="match status" value="1"/>
</dbReference>
<gene>
    <name evidence="9" type="ORF">P9847_19405</name>
</gene>
<dbReference type="Pfam" id="PF01120">
    <property type="entry name" value="Alpha_L_fucos"/>
    <property type="match status" value="1"/>
</dbReference>
<dbReference type="InterPro" id="IPR057739">
    <property type="entry name" value="Glyco_hydro_29_N"/>
</dbReference>
<dbReference type="InterPro" id="IPR017853">
    <property type="entry name" value="GH"/>
</dbReference>
<dbReference type="InterPro" id="IPR016286">
    <property type="entry name" value="FUC_metazoa-typ"/>
</dbReference>
<dbReference type="Gene3D" id="3.20.20.80">
    <property type="entry name" value="Glycosidases"/>
    <property type="match status" value="1"/>
</dbReference>
<feature type="region of interest" description="Disordered" evidence="7">
    <location>
        <begin position="1"/>
        <end position="21"/>
    </location>
</feature>
<dbReference type="EMBL" id="JARTLD010000049">
    <property type="protein sequence ID" value="MED5019474.1"/>
    <property type="molecule type" value="Genomic_DNA"/>
</dbReference>
<accession>A0ABU6PYS6</accession>
<reference evidence="9 10" key="1">
    <citation type="submission" date="2023-03" db="EMBL/GenBank/DDBJ databases">
        <title>Bacillus Genome Sequencing.</title>
        <authorList>
            <person name="Dunlap C."/>
        </authorList>
    </citation>
    <scope>NUCLEOTIDE SEQUENCE [LARGE SCALE GENOMIC DNA]</scope>
    <source>
        <strain evidence="9 10">NRS-52</strain>
    </source>
</reference>
<protein>
    <recommendedName>
        <fullName evidence="3">alpha-L-fucosidase</fullName>
        <ecNumber evidence="3">3.2.1.51</ecNumber>
    </recommendedName>
</protein>
<evidence type="ECO:0000256" key="2">
    <source>
        <dbReference type="ARBA" id="ARBA00007951"/>
    </source>
</evidence>
<evidence type="ECO:0000256" key="4">
    <source>
        <dbReference type="ARBA" id="ARBA00022729"/>
    </source>
</evidence>
<proteinExistence type="inferred from homology"/>
<dbReference type="InterPro" id="IPR000933">
    <property type="entry name" value="Glyco_hydro_29"/>
</dbReference>
<keyword evidence="5" id="KW-0378">Hydrolase</keyword>
<evidence type="ECO:0000313" key="9">
    <source>
        <dbReference type="EMBL" id="MED5019474.1"/>
    </source>
</evidence>
<comment type="function">
    <text evidence="1">Alpha-L-fucosidase is responsible for hydrolyzing the alpha-1,6-linked fucose joined to the reducing-end N-acetylglucosamine of the carbohydrate moieties of glycoproteins.</text>
</comment>
<dbReference type="RefSeq" id="WP_328280484.1">
    <property type="nucleotide sequence ID" value="NZ_JARTLD010000049.1"/>
</dbReference>
<evidence type="ECO:0000256" key="6">
    <source>
        <dbReference type="ARBA" id="ARBA00023295"/>
    </source>
</evidence>
<keyword evidence="6" id="KW-0326">Glycosidase</keyword>